<name>A0A8J3NBD7_9ACTN</name>
<dbReference type="GO" id="GO:0016747">
    <property type="term" value="F:acyltransferase activity, transferring groups other than amino-acyl groups"/>
    <property type="evidence" value="ECO:0007669"/>
    <property type="project" value="InterPro"/>
</dbReference>
<organism evidence="5 6">
    <name type="scientific">Actinocatenispora rupis</name>
    <dbReference type="NCBI Taxonomy" id="519421"/>
    <lineage>
        <taxon>Bacteria</taxon>
        <taxon>Bacillati</taxon>
        <taxon>Actinomycetota</taxon>
        <taxon>Actinomycetes</taxon>
        <taxon>Micromonosporales</taxon>
        <taxon>Micromonosporaceae</taxon>
        <taxon>Actinocatenispora</taxon>
    </lineage>
</organism>
<keyword evidence="1" id="KW-0808">Transferase</keyword>
<dbReference type="Pfam" id="PF13420">
    <property type="entry name" value="Acetyltransf_4"/>
    <property type="match status" value="1"/>
</dbReference>
<feature type="region of interest" description="Disordered" evidence="3">
    <location>
        <begin position="1"/>
        <end position="23"/>
    </location>
</feature>
<proteinExistence type="predicted"/>
<sequence length="184" mass="20203">MRDTSAWWGGGMSSTGASGRIRTGEESDLPELTAIYNHYVTSTPITFDLTPSTVEERRPWFDAHPPTGPHRLLVAEEAGTILGYATSSRFRPKPAYLPSVETSVYLSPDAVGRGVGSRLYEALFAALATEDVHRAYAGIALPNAASERLHLRFGFTPVGTFREVGRKFGRYWDVLWLERGVGVA</sequence>
<keyword evidence="2" id="KW-0012">Acyltransferase</keyword>
<dbReference type="Proteomes" id="UP000612808">
    <property type="component" value="Unassembled WGS sequence"/>
</dbReference>
<comment type="caution">
    <text evidence="5">The sequence shown here is derived from an EMBL/GenBank/DDBJ whole genome shotgun (WGS) entry which is preliminary data.</text>
</comment>
<evidence type="ECO:0000259" key="4">
    <source>
        <dbReference type="PROSITE" id="PS51186"/>
    </source>
</evidence>
<keyword evidence="6" id="KW-1185">Reference proteome</keyword>
<reference evidence="5" key="1">
    <citation type="submission" date="2021-01" db="EMBL/GenBank/DDBJ databases">
        <title>Whole genome shotgun sequence of Actinocatenispora rupis NBRC 107355.</title>
        <authorList>
            <person name="Komaki H."/>
            <person name="Tamura T."/>
        </authorList>
    </citation>
    <scope>NUCLEOTIDE SEQUENCE</scope>
    <source>
        <strain evidence="5">NBRC 107355</strain>
    </source>
</reference>
<dbReference type="Gene3D" id="3.40.630.30">
    <property type="match status" value="1"/>
</dbReference>
<gene>
    <name evidence="5" type="primary">bar</name>
    <name evidence="5" type="ORF">Aru02nite_41380</name>
</gene>
<accession>A0A8J3NBD7</accession>
<dbReference type="SUPFAM" id="SSF55729">
    <property type="entry name" value="Acyl-CoA N-acyltransferases (Nat)"/>
    <property type="match status" value="1"/>
</dbReference>
<dbReference type="InterPro" id="IPR016181">
    <property type="entry name" value="Acyl_CoA_acyltransferase"/>
</dbReference>
<dbReference type="PANTHER" id="PTHR43072:SF23">
    <property type="entry name" value="UPF0039 PROTEIN C11D3.02C"/>
    <property type="match status" value="1"/>
</dbReference>
<dbReference type="AlphaFoldDB" id="A0A8J3NBD7"/>
<evidence type="ECO:0000256" key="1">
    <source>
        <dbReference type="ARBA" id="ARBA00022679"/>
    </source>
</evidence>
<dbReference type="PROSITE" id="PS51186">
    <property type="entry name" value="GNAT"/>
    <property type="match status" value="1"/>
</dbReference>
<feature type="domain" description="N-acetyltransferase" evidence="4">
    <location>
        <begin position="19"/>
        <end position="178"/>
    </location>
</feature>
<evidence type="ECO:0000313" key="5">
    <source>
        <dbReference type="EMBL" id="GID13249.1"/>
    </source>
</evidence>
<dbReference type="CDD" id="cd04301">
    <property type="entry name" value="NAT_SF"/>
    <property type="match status" value="1"/>
</dbReference>
<protein>
    <submittedName>
        <fullName evidence="5">Phosphinothricin N-acetyltransferase</fullName>
    </submittedName>
</protein>
<evidence type="ECO:0000256" key="2">
    <source>
        <dbReference type="ARBA" id="ARBA00023315"/>
    </source>
</evidence>
<dbReference type="PANTHER" id="PTHR43072">
    <property type="entry name" value="N-ACETYLTRANSFERASE"/>
    <property type="match status" value="1"/>
</dbReference>
<evidence type="ECO:0000313" key="6">
    <source>
        <dbReference type="Proteomes" id="UP000612808"/>
    </source>
</evidence>
<dbReference type="InterPro" id="IPR000182">
    <property type="entry name" value="GNAT_dom"/>
</dbReference>
<dbReference type="EMBL" id="BOMB01000023">
    <property type="protein sequence ID" value="GID13249.1"/>
    <property type="molecule type" value="Genomic_DNA"/>
</dbReference>
<evidence type="ECO:0000256" key="3">
    <source>
        <dbReference type="SAM" id="MobiDB-lite"/>
    </source>
</evidence>